<dbReference type="PROSITE" id="PS00383">
    <property type="entry name" value="TYR_PHOSPHATASE_1"/>
    <property type="match status" value="1"/>
</dbReference>
<dbReference type="Gene3D" id="3.90.190.10">
    <property type="entry name" value="Protein tyrosine phosphatase superfamily"/>
    <property type="match status" value="2"/>
</dbReference>
<dbReference type="AlphaFoldDB" id="A0A1E3HY68"/>
<feature type="compositionally biased region" description="Basic and acidic residues" evidence="3">
    <location>
        <begin position="317"/>
        <end position="329"/>
    </location>
</feature>
<feature type="region of interest" description="Disordered" evidence="3">
    <location>
        <begin position="253"/>
        <end position="340"/>
    </location>
</feature>
<feature type="domain" description="Tyrosine-protein phosphatase" evidence="4">
    <location>
        <begin position="891"/>
        <end position="1052"/>
    </location>
</feature>
<evidence type="ECO:0000313" key="7">
    <source>
        <dbReference type="Proteomes" id="UP000094065"/>
    </source>
</evidence>
<feature type="compositionally biased region" description="Polar residues" evidence="3">
    <location>
        <begin position="88"/>
        <end position="97"/>
    </location>
</feature>
<keyword evidence="7" id="KW-1185">Reference proteome</keyword>
<reference evidence="6 7" key="1">
    <citation type="submission" date="2016-06" db="EMBL/GenBank/DDBJ databases">
        <title>Evolution of pathogenesis and genome organization in the Tremellales.</title>
        <authorList>
            <person name="Cuomo C."/>
            <person name="Litvintseva A."/>
            <person name="Heitman J."/>
            <person name="Chen Y."/>
            <person name="Sun S."/>
            <person name="Springer D."/>
            <person name="Dromer F."/>
            <person name="Young S."/>
            <person name="Zeng Q."/>
            <person name="Chapman S."/>
            <person name="Gujja S."/>
            <person name="Saif S."/>
            <person name="Birren B."/>
        </authorList>
    </citation>
    <scope>NUCLEOTIDE SEQUENCE [LARGE SCALE GENOMIC DNA]</scope>
    <source>
        <strain evidence="6 7">CBS 6039</strain>
    </source>
</reference>
<feature type="compositionally biased region" description="Low complexity" evidence="3">
    <location>
        <begin position="279"/>
        <end position="297"/>
    </location>
</feature>
<evidence type="ECO:0000259" key="5">
    <source>
        <dbReference type="PROSITE" id="PS50056"/>
    </source>
</evidence>
<feature type="compositionally biased region" description="Basic and acidic residues" evidence="3">
    <location>
        <begin position="99"/>
        <end position="108"/>
    </location>
</feature>
<dbReference type="SUPFAM" id="SSF52799">
    <property type="entry name" value="(Phosphotyrosine protein) phosphatases II"/>
    <property type="match status" value="2"/>
</dbReference>
<sequence length="1107" mass="122732">MSSMVMPYPQQPPYPLSRPSTPRPSAPLSAPPTPITPTHLLPAAMERARSTEGVVSGANQAQSDTQESKQPREPKATRLKYEWEHLESSASTPSDTQGDNDKKDSDRMDVDEDVAEPSGYQGADLGEPVSTYKEEQAQREEAIASMDSPAVEKEVELHPLVWGMPKWGREPERKEVAQGVRLLGVEELPRLMEAHSLIDTPSSVMFPWLHGISDDGQKGRDMASFFGHSPPFEPPPYRGLSVMFCPPHHLDHQVKPLPNSTSRDHTAPYEIPNRKGSETDSSSSSSYYSTGTTIATSAPSLGNSLPSPIKSPLKSLPEVEDRQDEKNTGESDVTVDVSMHPCNTKRLSPMAVSKGFDQEHHPLPCESTDTAAAEQDVPSSAASDASSEMLLTLEDRPSCILFNALHVHDVFELRRHHDHPDKRPRFRPARLPEQINLRNLNIQQIKYSSVSDIVLYCKSGLGPGVLQTAEEIAQAQEDLYQQRLEEFYSHVKDSRKPGEGSSEPIRYGVWVVVEPFHKLEKKCPELVLIDSQGRQAASHLQTDLFDREAKESRAMTRGSEVVEGFWVGNDCDMPGHAPDGVGAFVRFDLCLKASECAEMPSASTLSMAQRKLLELDQNRGPTEEATQAHTTFNWTASPATLALRNLLTAGPVSNEVPAKRTASPSAEDRSSKARALPIEYQFVALGCSGSCRTITGQTRNLNTMTDRVVELVYFLRKIIEGRDNGRKRKVLVHCQDGYTESSIVVLSYIMSSLSISLPEAFLHLQTTGNRSFFVYPADKPLLRKIDARLASDRKAKAVKFLSATSISSSSLREAEERHPSSSPRWRSWGMTFGNKKEPANGKIASIKEKDGGRAKLTVDAAKEMLAEYEEGGSLAARQARVWFDDRRFDGFPSRILPFLYLGNLEHAGNAYMLAALGIDHVVSVGESLLGGPPNPYGSSPDNTLAAAARAGKIKVLDLMDVRDDGNDPLRPVIAHACEWIESARQSGGKILVHCRVGVSRSASIVIAYMMQHEKLGLMDAYMTCRARRLNVLIQPNLRFFHELFGWEVELAKREAEAGKKRRYEAEQKGVRDPDALKLIEGEPRKIVHSWPSFCRDLYCLNRRFLCN</sequence>
<dbReference type="InterPro" id="IPR047949">
    <property type="entry name" value="PPS1_DSP"/>
</dbReference>
<dbReference type="Proteomes" id="UP000094065">
    <property type="component" value="Unassembled WGS sequence"/>
</dbReference>
<feature type="domain" description="Tyrosine specific protein phosphatases" evidence="5">
    <location>
        <begin position="709"/>
        <end position="765"/>
    </location>
</feature>
<organism evidence="6 7">
    <name type="scientific">Cryptococcus amylolentus CBS 6039</name>
    <dbReference type="NCBI Taxonomy" id="1295533"/>
    <lineage>
        <taxon>Eukaryota</taxon>
        <taxon>Fungi</taxon>
        <taxon>Dikarya</taxon>
        <taxon>Basidiomycota</taxon>
        <taxon>Agaricomycotina</taxon>
        <taxon>Tremellomycetes</taxon>
        <taxon>Tremellales</taxon>
        <taxon>Cryptococcaceae</taxon>
        <taxon>Cryptococcus</taxon>
    </lineage>
</organism>
<dbReference type="SMART" id="SM00195">
    <property type="entry name" value="DSPc"/>
    <property type="match status" value="1"/>
</dbReference>
<dbReference type="OrthoDB" id="273181at2759"/>
<name>A0A1E3HY68_9TREE</name>
<dbReference type="PROSITE" id="PS50056">
    <property type="entry name" value="TYR_PHOSPHATASE_2"/>
    <property type="match status" value="2"/>
</dbReference>
<keyword evidence="1" id="KW-0378">Hydrolase</keyword>
<dbReference type="InterPro" id="IPR000340">
    <property type="entry name" value="Dual-sp_phosphatase_cat-dom"/>
</dbReference>
<proteinExistence type="predicted"/>
<gene>
    <name evidence="6" type="ORF">L202_02880</name>
</gene>
<dbReference type="PROSITE" id="PS50054">
    <property type="entry name" value="TYR_PHOSPHATASE_DUAL"/>
    <property type="match status" value="1"/>
</dbReference>
<feature type="region of interest" description="Disordered" evidence="3">
    <location>
        <begin position="1"/>
        <end position="133"/>
    </location>
</feature>
<comment type="caution">
    <text evidence="6">The sequence shown here is derived from an EMBL/GenBank/DDBJ whole genome shotgun (WGS) entry which is preliminary data.</text>
</comment>
<dbReference type="PANTHER" id="PTHR47550:SF1">
    <property type="entry name" value="DUAL SPECIFICITY PROTEIN PHOSPHATASE PPS1"/>
    <property type="match status" value="1"/>
</dbReference>
<dbReference type="GO" id="GO:0005634">
    <property type="term" value="C:nucleus"/>
    <property type="evidence" value="ECO:0007669"/>
    <property type="project" value="GOC"/>
</dbReference>
<dbReference type="RefSeq" id="XP_018995282.1">
    <property type="nucleotide sequence ID" value="XM_019136613.1"/>
</dbReference>
<feature type="compositionally biased region" description="Low complexity" evidence="3">
    <location>
        <begin position="304"/>
        <end position="316"/>
    </location>
</feature>
<feature type="domain" description="Tyrosine specific protein phosphatases" evidence="5">
    <location>
        <begin position="970"/>
        <end position="1039"/>
    </location>
</feature>
<feature type="compositionally biased region" description="Basic and acidic residues" evidence="3">
    <location>
        <begin position="262"/>
        <end position="278"/>
    </location>
</feature>
<dbReference type="InterPro" id="IPR053239">
    <property type="entry name" value="Dual_spec_PTase"/>
</dbReference>
<dbReference type="FunFam" id="3.90.190.10:FF:000095">
    <property type="entry name" value="Unplaced genomic scaffold supercont1.9, whole genome shotgun sequence"/>
    <property type="match status" value="1"/>
</dbReference>
<protein>
    <submittedName>
        <fullName evidence="6">Uncharacterized protein</fullName>
    </submittedName>
</protein>
<keyword evidence="2" id="KW-0904">Protein phosphatase</keyword>
<evidence type="ECO:0000313" key="6">
    <source>
        <dbReference type="EMBL" id="ODN80716.1"/>
    </source>
</evidence>
<feature type="compositionally biased region" description="Basic and acidic residues" evidence="3">
    <location>
        <begin position="66"/>
        <end position="87"/>
    </location>
</feature>
<dbReference type="EMBL" id="AWGJ01000004">
    <property type="protein sequence ID" value="ODN80716.1"/>
    <property type="molecule type" value="Genomic_DNA"/>
</dbReference>
<dbReference type="PANTHER" id="PTHR47550">
    <property type="entry name" value="DUAL SPECIFICITY PROTEIN PHOSPHATASE PPS1"/>
    <property type="match status" value="1"/>
</dbReference>
<dbReference type="STRING" id="1295533.A0A1E3HY68"/>
<dbReference type="InterPro" id="IPR029021">
    <property type="entry name" value="Prot-tyrosine_phosphatase-like"/>
</dbReference>
<feature type="compositionally biased region" description="Pro residues" evidence="3">
    <location>
        <begin position="9"/>
        <end position="35"/>
    </location>
</feature>
<feature type="region of interest" description="Disordered" evidence="3">
    <location>
        <begin position="355"/>
        <end position="375"/>
    </location>
</feature>
<dbReference type="InterPro" id="IPR016130">
    <property type="entry name" value="Tyr_Pase_AS"/>
</dbReference>
<dbReference type="GeneID" id="30154189"/>
<evidence type="ECO:0000256" key="1">
    <source>
        <dbReference type="ARBA" id="ARBA00022801"/>
    </source>
</evidence>
<dbReference type="CDD" id="cd14516">
    <property type="entry name" value="DSP_fungal_PPS1"/>
    <property type="match status" value="1"/>
</dbReference>
<dbReference type="InterPro" id="IPR020422">
    <property type="entry name" value="TYR_PHOSPHATASE_DUAL_dom"/>
</dbReference>
<evidence type="ECO:0000256" key="2">
    <source>
        <dbReference type="ARBA" id="ARBA00022912"/>
    </source>
</evidence>
<dbReference type="Pfam" id="PF00782">
    <property type="entry name" value="DSPc"/>
    <property type="match status" value="1"/>
</dbReference>
<evidence type="ECO:0000259" key="4">
    <source>
        <dbReference type="PROSITE" id="PS50054"/>
    </source>
</evidence>
<dbReference type="GO" id="GO:0033260">
    <property type="term" value="P:nuclear DNA replication"/>
    <property type="evidence" value="ECO:0007669"/>
    <property type="project" value="InterPro"/>
</dbReference>
<accession>A0A1E3HY68</accession>
<dbReference type="InterPro" id="IPR000387">
    <property type="entry name" value="Tyr_Pase_dom"/>
</dbReference>
<dbReference type="GO" id="GO:0008138">
    <property type="term" value="F:protein tyrosine/serine/threonine phosphatase activity"/>
    <property type="evidence" value="ECO:0007669"/>
    <property type="project" value="InterPro"/>
</dbReference>
<evidence type="ECO:0000256" key="3">
    <source>
        <dbReference type="SAM" id="MobiDB-lite"/>
    </source>
</evidence>